<feature type="region of interest" description="Disordered" evidence="1">
    <location>
        <begin position="380"/>
        <end position="427"/>
    </location>
</feature>
<feature type="compositionally biased region" description="Basic and acidic residues" evidence="1">
    <location>
        <begin position="755"/>
        <end position="772"/>
    </location>
</feature>
<keyword evidence="2" id="KW-0472">Membrane</keyword>
<reference evidence="3 4" key="1">
    <citation type="submission" date="2014-03" db="EMBL/GenBank/DDBJ databases">
        <title>The Genome Sequence of Plasmodium fragile nilgiri.</title>
        <authorList>
            <consortium name="The Broad Institute Genomics Platform"/>
            <consortium name="The Broad Institute Genome Sequencing Center for Infectious Disease"/>
            <person name="Neafsey D."/>
            <person name="Duraisingh M."/>
            <person name="Young S.K."/>
            <person name="Zeng Q."/>
            <person name="Gargeya S."/>
            <person name="Abouelleil A."/>
            <person name="Alvarado L."/>
            <person name="Chapman S.B."/>
            <person name="Gainer-Dewar J."/>
            <person name="Goldberg J."/>
            <person name="Griggs A."/>
            <person name="Gujja S."/>
            <person name="Hansen M."/>
            <person name="Howarth C."/>
            <person name="Imamovic A."/>
            <person name="Larimer J."/>
            <person name="Pearson M."/>
            <person name="Poon T.W."/>
            <person name="Priest M."/>
            <person name="Roberts A."/>
            <person name="Saif S."/>
            <person name="Shea T."/>
            <person name="Sykes S."/>
            <person name="Wortman J."/>
            <person name="Nusbaum C."/>
            <person name="Birren B."/>
        </authorList>
    </citation>
    <scope>NUCLEOTIDE SEQUENCE [LARGE SCALE GENOMIC DNA]</scope>
    <source>
        <strain evidence="4">nilgiri</strain>
    </source>
</reference>
<evidence type="ECO:0000313" key="4">
    <source>
        <dbReference type="Proteomes" id="UP000054561"/>
    </source>
</evidence>
<dbReference type="Proteomes" id="UP000054561">
    <property type="component" value="Unassembled WGS sequence"/>
</dbReference>
<accession>A0A0D9QN05</accession>
<sequence>MDTPPDVESAFLIYNFETSQIRHAEKSNIIKQFNKKIKRHEQILLNSHYKHVNNFSYSTDIFHNFYKITEYYFLKYVNSIIIDSTLLFKCVHQVKNGSSGLAQKEEETSQRRFCPIEEAEGSNTVVGNLEMKNEVAPDYTFDCVILRNFVENFKRANNSSVRVAKAGRKENRTRRSEKKDVSEDENGGSINNNAEANPRGGTDEIQNSAFRKSFLYELCEVYSRFHNKKSRMICITKIFRKIFSRKQIRQFICENGKRKKKNYLRFFLNLSFGIFIYLYMHRYIKKNYRNVEFFIFLNTPQNLQNIYVNMVPHMEKRQICSFAKFVKSLNIRMFRYVYITFFVKIYKYVNLIYNVTLLTLYNYFKYLNEGIKGGKGSLSLQGGEQMEEGNDVTAIPPHVDVSETTLKGSKRSSEKSEPRESVTNEYNEGNSLRKIMQNCRNGLKSDVDTERAAPNIHQNCERMNIAIGEKAPNHLNNKREAEDTSTWSGRQQYNPAPTNCCDKYTHEIVLSCYVYLFIFYHYIRDTRKRMKSEILRIQNDVKKMITLFVKIYDINKKGSDDENRVIGECSKDGKSDLRTSLGSSGGTTKPMADPVHSLYFNFIQMSKCYKGCVKRNYELIKLVHMFHLLLKHFYKYFPILNVKNDKCIIYNYCNKHFIHYSKRVEKNGRIENVFCTEEKNRQKGNGNLPLDVFKNVNDYDLDFFYFHEKENGEEDIIKDVVQTKEEETFDHLFRAGEGDKVSSPQFSPACAGKHPLSESEGKNEHKSEKKNEEENDESGTMEPSKGVFLKCINDGLDALLINAGMELGGTPGKTQQDGYTSIEHNSSSGDICGLDASHNDAHFATLRKSPILQLLRCNKKLYHKIAAAMETFTSSKLEGTIKNCLHDLNKYNKITLDIYDDSIFDIQYKIERKSTQESEESVRNKKLLQVKIFLDYEKLYTKKTVETQTPVSFFRKEKVIQIPKDEGVSTTSEQYIQTKRVANPIFYLNDIYD</sequence>
<evidence type="ECO:0000256" key="2">
    <source>
        <dbReference type="SAM" id="Phobius"/>
    </source>
</evidence>
<feature type="compositionally biased region" description="Basic and acidic residues" evidence="1">
    <location>
        <begin position="411"/>
        <end position="422"/>
    </location>
</feature>
<feature type="compositionally biased region" description="Basic and acidic residues" evidence="1">
    <location>
        <begin position="167"/>
        <end position="181"/>
    </location>
</feature>
<keyword evidence="2" id="KW-0812">Transmembrane</keyword>
<evidence type="ECO:0000256" key="1">
    <source>
        <dbReference type="SAM" id="MobiDB-lite"/>
    </source>
</evidence>
<gene>
    <name evidence="3" type="ORF">AK88_02104</name>
</gene>
<proteinExistence type="predicted"/>
<dbReference type="GeneID" id="24267418"/>
<protein>
    <submittedName>
        <fullName evidence="3">Uncharacterized protein</fullName>
    </submittedName>
</protein>
<evidence type="ECO:0000313" key="3">
    <source>
        <dbReference type="EMBL" id="KJP88157.1"/>
    </source>
</evidence>
<dbReference type="VEuPathDB" id="PlasmoDB:AK88_02104"/>
<dbReference type="AlphaFoldDB" id="A0A0D9QN05"/>
<keyword evidence="4" id="KW-1185">Reference proteome</keyword>
<feature type="transmembrane region" description="Helical" evidence="2">
    <location>
        <begin position="263"/>
        <end position="280"/>
    </location>
</feature>
<name>A0A0D9QN05_PLAFR</name>
<feature type="region of interest" description="Disordered" evidence="1">
    <location>
        <begin position="737"/>
        <end position="784"/>
    </location>
</feature>
<dbReference type="OrthoDB" id="380399at2759"/>
<keyword evidence="2" id="KW-1133">Transmembrane helix</keyword>
<dbReference type="OMA" id="YKHVNNF"/>
<feature type="region of interest" description="Disordered" evidence="1">
    <location>
        <begin position="164"/>
        <end position="203"/>
    </location>
</feature>
<dbReference type="RefSeq" id="XP_012335161.1">
    <property type="nucleotide sequence ID" value="XM_012479738.1"/>
</dbReference>
<organism evidence="3 4">
    <name type="scientific">Plasmodium fragile</name>
    <dbReference type="NCBI Taxonomy" id="5857"/>
    <lineage>
        <taxon>Eukaryota</taxon>
        <taxon>Sar</taxon>
        <taxon>Alveolata</taxon>
        <taxon>Apicomplexa</taxon>
        <taxon>Aconoidasida</taxon>
        <taxon>Haemosporida</taxon>
        <taxon>Plasmodiidae</taxon>
        <taxon>Plasmodium</taxon>
        <taxon>Plasmodium (Plasmodium)</taxon>
    </lineage>
</organism>
<dbReference type="EMBL" id="KQ001664">
    <property type="protein sequence ID" value="KJP88157.1"/>
    <property type="molecule type" value="Genomic_DNA"/>
</dbReference>